<sequence length="61" mass="6870">MASGIADSFVTIGTINKFRYFWSTHYIERIPDPLLKEIGCLMSLKSSKIEVLKSLMSTITS</sequence>
<name>A0A0E3SD86_9EURY</name>
<accession>A0A0E3SD86</accession>
<evidence type="ECO:0000313" key="1">
    <source>
        <dbReference type="EMBL" id="AKB78037.1"/>
    </source>
</evidence>
<dbReference type="PATRIC" id="fig|1434110.4.peg.1949"/>
<evidence type="ECO:0000313" key="2">
    <source>
        <dbReference type="Proteomes" id="UP000033101"/>
    </source>
</evidence>
<organism evidence="1 2">
    <name type="scientific">Methanosarcina horonobensis HB-1 = JCM 15518</name>
    <dbReference type="NCBI Taxonomy" id="1434110"/>
    <lineage>
        <taxon>Archaea</taxon>
        <taxon>Methanobacteriati</taxon>
        <taxon>Methanobacteriota</taxon>
        <taxon>Stenosarchaea group</taxon>
        <taxon>Methanomicrobia</taxon>
        <taxon>Methanosarcinales</taxon>
        <taxon>Methanosarcinaceae</taxon>
        <taxon>Methanosarcina</taxon>
    </lineage>
</organism>
<keyword evidence="2" id="KW-1185">Reference proteome</keyword>
<dbReference type="AlphaFoldDB" id="A0A0E3SD86"/>
<dbReference type="KEGG" id="mhor:MSHOH_1554"/>
<gene>
    <name evidence="1" type="ORF">MSHOH_1554</name>
</gene>
<proteinExistence type="predicted"/>
<dbReference type="HOGENOM" id="CLU_2911525_0_0_2"/>
<dbReference type="STRING" id="1434110.MSHOH_1554"/>
<protein>
    <submittedName>
        <fullName evidence="1">Transcriptional regulator, ArsR family</fullName>
    </submittedName>
</protein>
<dbReference type="EMBL" id="CP009516">
    <property type="protein sequence ID" value="AKB78037.1"/>
    <property type="molecule type" value="Genomic_DNA"/>
</dbReference>
<reference evidence="1 2" key="1">
    <citation type="submission" date="2014-07" db="EMBL/GenBank/DDBJ databases">
        <title>Methanogenic archaea and the global carbon cycle.</title>
        <authorList>
            <person name="Henriksen J.R."/>
            <person name="Luke J."/>
            <person name="Reinhart S."/>
            <person name="Benedict M.N."/>
            <person name="Youngblut N.D."/>
            <person name="Metcalf M.E."/>
            <person name="Whitaker R.J."/>
            <person name="Metcalf W.W."/>
        </authorList>
    </citation>
    <scope>NUCLEOTIDE SEQUENCE [LARGE SCALE GENOMIC DNA]</scope>
    <source>
        <strain evidence="1 2">HB-1</strain>
    </source>
</reference>
<dbReference type="Proteomes" id="UP000033101">
    <property type="component" value="Chromosome"/>
</dbReference>
<dbReference type="RefSeq" id="WP_269852075.1">
    <property type="nucleotide sequence ID" value="NZ_BBCW01000109.1"/>
</dbReference>